<dbReference type="GO" id="GO:0003723">
    <property type="term" value="F:RNA binding"/>
    <property type="evidence" value="ECO:0007669"/>
    <property type="project" value="InterPro"/>
</dbReference>
<evidence type="ECO:0000313" key="3">
    <source>
        <dbReference type="Proteomes" id="UP001229421"/>
    </source>
</evidence>
<dbReference type="Gene3D" id="3.30.2350.10">
    <property type="entry name" value="Pseudouridine synthase"/>
    <property type="match status" value="1"/>
</dbReference>
<dbReference type="SUPFAM" id="SSF55120">
    <property type="entry name" value="Pseudouridine synthase"/>
    <property type="match status" value="1"/>
</dbReference>
<dbReference type="GO" id="GO:0009982">
    <property type="term" value="F:pseudouridine synthase activity"/>
    <property type="evidence" value="ECO:0007669"/>
    <property type="project" value="InterPro"/>
</dbReference>
<feature type="domain" description="Pseudouridine synthase RsuA/RluA-like" evidence="1">
    <location>
        <begin position="215"/>
        <end position="382"/>
    </location>
</feature>
<dbReference type="GO" id="GO:0000455">
    <property type="term" value="P:enzyme-directed rRNA pseudouridine synthesis"/>
    <property type="evidence" value="ECO:0007669"/>
    <property type="project" value="TreeGrafter"/>
</dbReference>
<sequence length="492" mass="55178">MRIPMFTYEFPKIPALGKRTKIDFDTVCALRQPVCATMWLKNTSHQCMPFTIRHFSRVSPPPPNCSETVIRVSNNITHLGCPKTGYKPRQLLSLPPFPSHPLPGKNVSPDSHTTAISWMKYYFADVAGSVIQSHFNKGLVKMECHDAGKQGQANALKKIKHNEIMKAGSRIFVPVSVAESKISKRYDTIPSASLCPNADEIKYLQRLVIYKDPALLVLNKPPKVPVKGNMPVHNSMDGLAAAALCYDYDEGPKLVHRLDRESSGIILMGRSKESISHLHLLFSDINRKKSLRKACEDTYQRYWALVIGTPKEKEGLICAPLTKVVLNGGKAERVMLAYGCGLEASQEAITEYRVLGPTISGCSWLELRPLTNHKHQIRVHCAEALGTPIVGDYKYGWFMHSRWKQMPRADYEPITGEPYKLRRPEGLDVQKGSVLSKVPLLHLHCRELVVPNVAKLLVPNKTTNSKPDVLRIVASMPSHMKISWNLMSSYLV</sequence>
<protein>
    <recommendedName>
        <fullName evidence="1">Pseudouridine synthase RsuA/RluA-like domain-containing protein</fullName>
    </recommendedName>
</protein>
<dbReference type="InterPro" id="IPR020103">
    <property type="entry name" value="PsdUridine_synth_cat_dom_sf"/>
</dbReference>
<dbReference type="PANTHER" id="PTHR21600:SF53">
    <property type="entry name" value="RNA PSEUDOURIDINE SYNTHASE 3, MITOCHONDRIAL"/>
    <property type="match status" value="1"/>
</dbReference>
<evidence type="ECO:0000313" key="2">
    <source>
        <dbReference type="EMBL" id="KAK1412263.1"/>
    </source>
</evidence>
<name>A0AAD8NL95_TARER</name>
<accession>A0AAD8NL95</accession>
<comment type="caution">
    <text evidence="2">The sequence shown here is derived from an EMBL/GenBank/DDBJ whole genome shotgun (WGS) entry which is preliminary data.</text>
</comment>
<reference evidence="2" key="1">
    <citation type="journal article" date="2023" name="bioRxiv">
        <title>Improved chromosome-level genome assembly for marigold (Tagetes erecta).</title>
        <authorList>
            <person name="Jiang F."/>
            <person name="Yuan L."/>
            <person name="Wang S."/>
            <person name="Wang H."/>
            <person name="Xu D."/>
            <person name="Wang A."/>
            <person name="Fan W."/>
        </authorList>
    </citation>
    <scope>NUCLEOTIDE SEQUENCE</scope>
    <source>
        <strain evidence="2">WSJ</strain>
        <tissue evidence="2">Leaf</tissue>
    </source>
</reference>
<dbReference type="AlphaFoldDB" id="A0AAD8NL95"/>
<dbReference type="InterPro" id="IPR050188">
    <property type="entry name" value="RluA_PseudoU_synthase"/>
</dbReference>
<gene>
    <name evidence="2" type="ORF">QVD17_33367</name>
</gene>
<dbReference type="EMBL" id="JAUHHV010000009">
    <property type="protein sequence ID" value="KAK1412263.1"/>
    <property type="molecule type" value="Genomic_DNA"/>
</dbReference>
<dbReference type="InterPro" id="IPR006145">
    <property type="entry name" value="PsdUridine_synth_RsuA/RluA"/>
</dbReference>
<dbReference type="CDD" id="cd02869">
    <property type="entry name" value="PseudoU_synth_RluA_like"/>
    <property type="match status" value="1"/>
</dbReference>
<dbReference type="Pfam" id="PF00849">
    <property type="entry name" value="PseudoU_synth_2"/>
    <property type="match status" value="1"/>
</dbReference>
<evidence type="ECO:0000259" key="1">
    <source>
        <dbReference type="Pfam" id="PF00849"/>
    </source>
</evidence>
<proteinExistence type="predicted"/>
<dbReference type="Proteomes" id="UP001229421">
    <property type="component" value="Unassembled WGS sequence"/>
</dbReference>
<keyword evidence="3" id="KW-1185">Reference proteome</keyword>
<dbReference type="PANTHER" id="PTHR21600">
    <property type="entry name" value="MITOCHONDRIAL RNA PSEUDOURIDINE SYNTHASE"/>
    <property type="match status" value="1"/>
</dbReference>
<organism evidence="2 3">
    <name type="scientific">Tagetes erecta</name>
    <name type="common">African marigold</name>
    <dbReference type="NCBI Taxonomy" id="13708"/>
    <lineage>
        <taxon>Eukaryota</taxon>
        <taxon>Viridiplantae</taxon>
        <taxon>Streptophyta</taxon>
        <taxon>Embryophyta</taxon>
        <taxon>Tracheophyta</taxon>
        <taxon>Spermatophyta</taxon>
        <taxon>Magnoliopsida</taxon>
        <taxon>eudicotyledons</taxon>
        <taxon>Gunneridae</taxon>
        <taxon>Pentapetalae</taxon>
        <taxon>asterids</taxon>
        <taxon>campanulids</taxon>
        <taxon>Asterales</taxon>
        <taxon>Asteraceae</taxon>
        <taxon>Asteroideae</taxon>
        <taxon>Heliantheae alliance</taxon>
        <taxon>Tageteae</taxon>
        <taxon>Tagetes</taxon>
    </lineage>
</organism>